<dbReference type="AlphaFoldDB" id="A0A930XYE2"/>
<dbReference type="Proteomes" id="UP000604381">
    <property type="component" value="Unassembled WGS sequence"/>
</dbReference>
<comment type="caution">
    <text evidence="3">The sequence shown here is derived from an EMBL/GenBank/DDBJ whole genome shotgun (WGS) entry which is preliminary data.</text>
</comment>
<evidence type="ECO:0000313" key="3">
    <source>
        <dbReference type="EMBL" id="MBF2735624.1"/>
    </source>
</evidence>
<reference evidence="3" key="1">
    <citation type="submission" date="2020-10" db="EMBL/GenBank/DDBJ databases">
        <title>An improved Amphimedon queenslandica hologenome assembly reveals how three proteobacterial symbionts can extend the metabolic phenotypic of their marine sponge host.</title>
        <authorList>
            <person name="Degnan B."/>
            <person name="Degnan S."/>
            <person name="Xiang X."/>
        </authorList>
    </citation>
    <scope>NUCLEOTIDE SEQUENCE</scope>
    <source>
        <strain evidence="3">AqS2</strain>
    </source>
</reference>
<evidence type="ECO:0000256" key="1">
    <source>
        <dbReference type="SAM" id="MobiDB-lite"/>
    </source>
</evidence>
<name>A0A930XYE2_9GAMM</name>
<keyword evidence="4" id="KW-1185">Reference proteome</keyword>
<accession>A0A930XYE2</accession>
<dbReference type="EMBL" id="JADHEI010000044">
    <property type="protein sequence ID" value="MBF2735624.1"/>
    <property type="molecule type" value="Genomic_DNA"/>
</dbReference>
<gene>
    <name evidence="3" type="ORF">ISN26_06075</name>
</gene>
<feature type="transmembrane region" description="Helical" evidence="2">
    <location>
        <begin position="14"/>
        <end position="34"/>
    </location>
</feature>
<evidence type="ECO:0000313" key="4">
    <source>
        <dbReference type="Proteomes" id="UP000604381"/>
    </source>
</evidence>
<feature type="region of interest" description="Disordered" evidence="1">
    <location>
        <begin position="40"/>
        <end position="65"/>
    </location>
</feature>
<proteinExistence type="predicted"/>
<keyword evidence="2" id="KW-0812">Transmembrane</keyword>
<feature type="compositionally biased region" description="Low complexity" evidence="1">
    <location>
        <begin position="48"/>
        <end position="59"/>
    </location>
</feature>
<keyword evidence="2" id="KW-1133">Transmembrane helix</keyword>
<evidence type="ECO:0000256" key="2">
    <source>
        <dbReference type="SAM" id="Phobius"/>
    </source>
</evidence>
<protein>
    <submittedName>
        <fullName evidence="3">Uncharacterized protein</fullName>
    </submittedName>
</protein>
<sequence>MQGRDNKDSCEDVIGEYILSAATLGISSVIGIWMDMRRQQELERSQADRPAAPPSAQRPQGEKDG</sequence>
<keyword evidence="2" id="KW-0472">Membrane</keyword>
<organism evidence="3 4">
    <name type="scientific">Candidatus Amphirhobacter heronislandensis</name>
    <dbReference type="NCBI Taxonomy" id="1732024"/>
    <lineage>
        <taxon>Bacteria</taxon>
        <taxon>Pseudomonadati</taxon>
        <taxon>Pseudomonadota</taxon>
        <taxon>Gammaproteobacteria</taxon>
        <taxon>Candidatus Tethybacterales</taxon>
        <taxon>Candidatus Tethybacteraceae</taxon>
        <taxon>Candidatus Amphirhobacter</taxon>
    </lineage>
</organism>